<dbReference type="InterPro" id="IPR013149">
    <property type="entry name" value="ADH-like_C"/>
</dbReference>
<dbReference type="InterPro" id="IPR036291">
    <property type="entry name" value="NAD(P)-bd_dom_sf"/>
</dbReference>
<dbReference type="PROSITE" id="PS00059">
    <property type="entry name" value="ADH_ZINC"/>
    <property type="match status" value="1"/>
</dbReference>
<protein>
    <submittedName>
        <fullName evidence="9">Alcohol dehydrogenase</fullName>
    </submittedName>
</protein>
<dbReference type="InterPro" id="IPR011032">
    <property type="entry name" value="GroES-like_sf"/>
</dbReference>
<evidence type="ECO:0000256" key="1">
    <source>
        <dbReference type="ARBA" id="ARBA00001947"/>
    </source>
</evidence>
<evidence type="ECO:0000256" key="7">
    <source>
        <dbReference type="RuleBase" id="RU361277"/>
    </source>
</evidence>
<dbReference type="Gene3D" id="3.90.180.10">
    <property type="entry name" value="Medium-chain alcohol dehydrogenases, catalytic domain"/>
    <property type="match status" value="1"/>
</dbReference>
<evidence type="ECO:0000256" key="3">
    <source>
        <dbReference type="ARBA" id="ARBA00022723"/>
    </source>
</evidence>
<dbReference type="Pfam" id="PF08240">
    <property type="entry name" value="ADH_N"/>
    <property type="match status" value="1"/>
</dbReference>
<reference evidence="9" key="1">
    <citation type="submission" date="2009-08" db="EMBL/GenBank/DDBJ databases">
        <title>Annotation of Salpingoeca rosetta.</title>
        <authorList>
            <consortium name="The Broad Institute Genome Sequencing Platform"/>
            <person name="Russ C."/>
            <person name="Cuomo C."/>
            <person name="Burger G."/>
            <person name="Gray M.W."/>
            <person name="Holland P.W.H."/>
            <person name="King N."/>
            <person name="Lang F.B.F."/>
            <person name="Roger A.J."/>
            <person name="Ruiz-Trillo I."/>
            <person name="Young S.K."/>
            <person name="Zeng Q."/>
            <person name="Gargeya S."/>
            <person name="Alvarado L."/>
            <person name="Berlin A."/>
            <person name="Chapman S.B."/>
            <person name="Chen Z."/>
            <person name="Freedman E."/>
            <person name="Gellesch M."/>
            <person name="Goldberg J."/>
            <person name="Griggs A."/>
            <person name="Gujja S."/>
            <person name="Heilman E."/>
            <person name="Heiman D."/>
            <person name="Howarth C."/>
            <person name="Mehta T."/>
            <person name="Neiman D."/>
            <person name="Pearson M."/>
            <person name="Roberts A."/>
            <person name="Saif S."/>
            <person name="Shea T."/>
            <person name="Shenoy N."/>
            <person name="Sisk P."/>
            <person name="Stolte C."/>
            <person name="Sykes S."/>
            <person name="White J."/>
            <person name="Yandava C."/>
            <person name="Haas B."/>
            <person name="Nusbaum C."/>
            <person name="Birren B."/>
        </authorList>
    </citation>
    <scope>NUCLEOTIDE SEQUENCE [LARGE SCALE GENOMIC DNA]</scope>
    <source>
        <strain evidence="9">ATCC 50818</strain>
    </source>
</reference>
<dbReference type="GeneID" id="16073290"/>
<evidence type="ECO:0000313" key="9">
    <source>
        <dbReference type="EMBL" id="EGD74462.1"/>
    </source>
</evidence>
<dbReference type="KEGG" id="sre:PTSG_05826"/>
<organism evidence="10">
    <name type="scientific">Salpingoeca rosetta (strain ATCC 50818 / BSB-021)</name>
    <dbReference type="NCBI Taxonomy" id="946362"/>
    <lineage>
        <taxon>Eukaryota</taxon>
        <taxon>Choanoflagellata</taxon>
        <taxon>Craspedida</taxon>
        <taxon>Salpingoecidae</taxon>
        <taxon>Salpingoeca</taxon>
    </lineage>
</organism>
<keyword evidence="4 7" id="KW-0862">Zinc</keyword>
<dbReference type="PANTHER" id="PTHR42940">
    <property type="entry name" value="ALCOHOL DEHYDROGENASE 1-RELATED"/>
    <property type="match status" value="1"/>
</dbReference>
<dbReference type="PANTHER" id="PTHR42940:SF7">
    <property type="entry name" value="ALCOHOL DEHYDROGENASE-LIKE N-TERMINAL DOMAIN-CONTAINING PROTEIN"/>
    <property type="match status" value="1"/>
</dbReference>
<evidence type="ECO:0000313" key="10">
    <source>
        <dbReference type="Proteomes" id="UP000007799"/>
    </source>
</evidence>
<dbReference type="SMART" id="SM00829">
    <property type="entry name" value="PKS_ER"/>
    <property type="match status" value="1"/>
</dbReference>
<dbReference type="GO" id="GO:0004022">
    <property type="term" value="F:alcohol dehydrogenase (NAD+) activity"/>
    <property type="evidence" value="ECO:0007669"/>
    <property type="project" value="TreeGrafter"/>
</dbReference>
<dbReference type="AlphaFoldDB" id="F2UCW7"/>
<gene>
    <name evidence="9" type="ORF">PTSG_05826</name>
</gene>
<dbReference type="InterPro" id="IPR020843">
    <property type="entry name" value="ER"/>
</dbReference>
<proteinExistence type="inferred from homology"/>
<dbReference type="EMBL" id="GL832969">
    <property type="protein sequence ID" value="EGD74462.1"/>
    <property type="molecule type" value="Genomic_DNA"/>
</dbReference>
<keyword evidence="6" id="KW-0520">NAD</keyword>
<dbReference type="eggNOG" id="KOG0023">
    <property type="taxonomic scope" value="Eukaryota"/>
</dbReference>
<dbReference type="RefSeq" id="XP_004992719.1">
    <property type="nucleotide sequence ID" value="XM_004992662.1"/>
</dbReference>
<dbReference type="SUPFAM" id="SSF51735">
    <property type="entry name" value="NAD(P)-binding Rossmann-fold domains"/>
    <property type="match status" value="1"/>
</dbReference>
<sequence>MATYTRMVLEGKDEAFKCVEAAVPELKDGEVLVRVEACGVCHSDSLAKDGRAGVQYPRAPGHEVVGIVEKLGPNALRFKVGDRVGRGWHGSHCFQCQSCLRGKFIGCDNTVITGLHVDGGYATHMIAPWESLAKVPDGMAPEVAAPLLCAGLTMFNSLRNTGVKPPATVAVQGIGGLGHLGLQYAAAMGYNVVALSRGVDKKELALKLGASTYIDTTQEDVVAALQAMGGADVIMCTAFNSDAMSALTDALALDGQLIVLGESPEPMKVAPATLLGKRRHIRGWSSGVPIDAEDTLTFSALHNIQPMVEVFPLSEANEAYAHMLSNNARFRVVLKP</sequence>
<dbReference type="SUPFAM" id="SSF50129">
    <property type="entry name" value="GroES-like"/>
    <property type="match status" value="1"/>
</dbReference>
<name>F2UCW7_SALR5</name>
<evidence type="ECO:0000256" key="2">
    <source>
        <dbReference type="ARBA" id="ARBA00008072"/>
    </source>
</evidence>
<dbReference type="InterPro" id="IPR013154">
    <property type="entry name" value="ADH-like_N"/>
</dbReference>
<evidence type="ECO:0000256" key="4">
    <source>
        <dbReference type="ARBA" id="ARBA00022833"/>
    </source>
</evidence>
<dbReference type="InterPro" id="IPR002328">
    <property type="entry name" value="ADH_Zn_CS"/>
</dbReference>
<evidence type="ECO:0000259" key="8">
    <source>
        <dbReference type="SMART" id="SM00829"/>
    </source>
</evidence>
<dbReference type="FunFam" id="3.40.50.720:FF:000039">
    <property type="entry name" value="Alcohol dehydrogenase AdhP"/>
    <property type="match status" value="1"/>
</dbReference>
<dbReference type="InParanoid" id="F2UCW7"/>
<dbReference type="Pfam" id="PF00107">
    <property type="entry name" value="ADH_zinc_N"/>
    <property type="match status" value="1"/>
</dbReference>
<feature type="domain" description="Enoyl reductase (ER)" evidence="8">
    <location>
        <begin position="11"/>
        <end position="334"/>
    </location>
</feature>
<keyword evidence="3 7" id="KW-0479">Metal-binding</keyword>
<keyword evidence="10" id="KW-1185">Reference proteome</keyword>
<dbReference type="GO" id="GO:0005737">
    <property type="term" value="C:cytoplasm"/>
    <property type="evidence" value="ECO:0007669"/>
    <property type="project" value="TreeGrafter"/>
</dbReference>
<dbReference type="OMA" id="EAIFPMV"/>
<comment type="cofactor">
    <cofactor evidence="1 7">
        <name>Zn(2+)</name>
        <dbReference type="ChEBI" id="CHEBI:29105"/>
    </cofactor>
</comment>
<evidence type="ECO:0000256" key="5">
    <source>
        <dbReference type="ARBA" id="ARBA00023002"/>
    </source>
</evidence>
<evidence type="ECO:0000256" key="6">
    <source>
        <dbReference type="ARBA" id="ARBA00023027"/>
    </source>
</evidence>
<dbReference type="OrthoDB" id="1560166at2759"/>
<comment type="similarity">
    <text evidence="2 7">Belongs to the zinc-containing alcohol dehydrogenase family.</text>
</comment>
<dbReference type="Proteomes" id="UP000007799">
    <property type="component" value="Unassembled WGS sequence"/>
</dbReference>
<accession>F2UCW7</accession>
<dbReference type="Gene3D" id="3.40.50.720">
    <property type="entry name" value="NAD(P)-binding Rossmann-like Domain"/>
    <property type="match status" value="1"/>
</dbReference>
<keyword evidence="5" id="KW-0560">Oxidoreductase</keyword>
<dbReference type="GO" id="GO:0008270">
    <property type="term" value="F:zinc ion binding"/>
    <property type="evidence" value="ECO:0007669"/>
    <property type="project" value="InterPro"/>
</dbReference>
<dbReference type="STRING" id="946362.F2UCW7"/>